<keyword evidence="4" id="KW-0997">Cell inner membrane</keyword>
<evidence type="ECO:0000313" key="11">
    <source>
        <dbReference type="EMBL" id="TES85879.1"/>
    </source>
</evidence>
<dbReference type="GO" id="GO:0015190">
    <property type="term" value="F:L-leucine transmembrane transporter activity"/>
    <property type="evidence" value="ECO:0007669"/>
    <property type="project" value="TreeGrafter"/>
</dbReference>
<dbReference type="GO" id="GO:0042941">
    <property type="term" value="P:D-alanine transmembrane transport"/>
    <property type="evidence" value="ECO:0007669"/>
    <property type="project" value="TreeGrafter"/>
</dbReference>
<name>A0A523QJM8_UNCAE</name>
<dbReference type="InterPro" id="IPR052157">
    <property type="entry name" value="BCAA_transport_permease"/>
</dbReference>
<comment type="subcellular location">
    <subcellularLocation>
        <location evidence="1">Cell membrane</location>
        <topology evidence="1">Multi-pass membrane protein</topology>
    </subcellularLocation>
</comment>
<organism evidence="11 12">
    <name type="scientific">Aerophobetes bacterium</name>
    <dbReference type="NCBI Taxonomy" id="2030807"/>
    <lineage>
        <taxon>Bacteria</taxon>
        <taxon>Candidatus Aerophobota</taxon>
    </lineage>
</organism>
<dbReference type="PANTHER" id="PTHR11795:SF371">
    <property type="entry name" value="HIGH-AFFINITY BRANCHED-CHAIN AMINO ACID TRANSPORT SYSTEM PERMEASE PROTEIN LIVH"/>
    <property type="match status" value="1"/>
</dbReference>
<proteinExistence type="inferred from homology"/>
<evidence type="ECO:0000313" key="12">
    <source>
        <dbReference type="Proteomes" id="UP000320781"/>
    </source>
</evidence>
<keyword evidence="2" id="KW-0813">Transport</keyword>
<keyword evidence="6" id="KW-0029">Amino-acid transport</keyword>
<evidence type="ECO:0000256" key="4">
    <source>
        <dbReference type="ARBA" id="ARBA00022519"/>
    </source>
</evidence>
<evidence type="ECO:0000256" key="8">
    <source>
        <dbReference type="ARBA" id="ARBA00023136"/>
    </source>
</evidence>
<gene>
    <name evidence="11" type="ORF">E3J95_03390</name>
</gene>
<comment type="similarity">
    <text evidence="9">Belongs to the binding-protein-dependent transport system permease family. LivHM subfamily.</text>
</comment>
<feature type="transmembrane region" description="Helical" evidence="10">
    <location>
        <begin position="280"/>
        <end position="301"/>
    </location>
</feature>
<evidence type="ECO:0000256" key="3">
    <source>
        <dbReference type="ARBA" id="ARBA00022475"/>
    </source>
</evidence>
<evidence type="ECO:0000256" key="6">
    <source>
        <dbReference type="ARBA" id="ARBA00022970"/>
    </source>
</evidence>
<protein>
    <submittedName>
        <fullName evidence="11">Branched-chain amino acid ABC transporter permease</fullName>
    </submittedName>
</protein>
<dbReference type="PANTHER" id="PTHR11795">
    <property type="entry name" value="BRANCHED-CHAIN AMINO ACID TRANSPORT SYSTEM PERMEASE PROTEIN LIVH"/>
    <property type="match status" value="1"/>
</dbReference>
<dbReference type="GO" id="GO:0015808">
    <property type="term" value="P:L-alanine transport"/>
    <property type="evidence" value="ECO:0007669"/>
    <property type="project" value="TreeGrafter"/>
</dbReference>
<dbReference type="CDD" id="cd06582">
    <property type="entry name" value="TM_PBP1_LivH_like"/>
    <property type="match status" value="1"/>
</dbReference>
<comment type="caution">
    <text evidence="11">The sequence shown here is derived from an EMBL/GenBank/DDBJ whole genome shotgun (WGS) entry which is preliminary data.</text>
</comment>
<dbReference type="AlphaFoldDB" id="A0A523QJM8"/>
<evidence type="ECO:0000256" key="9">
    <source>
        <dbReference type="ARBA" id="ARBA00037998"/>
    </source>
</evidence>
<feature type="transmembrane region" description="Helical" evidence="10">
    <location>
        <begin position="240"/>
        <end position="268"/>
    </location>
</feature>
<accession>A0A523QJM8</accession>
<reference evidence="11 12" key="1">
    <citation type="submission" date="2019-03" db="EMBL/GenBank/DDBJ databases">
        <title>Metabolic potential of uncultured bacteria and archaea associated with petroleum seepage in deep-sea sediments.</title>
        <authorList>
            <person name="Dong X."/>
            <person name="Hubert C."/>
        </authorList>
    </citation>
    <scope>NUCLEOTIDE SEQUENCE [LARGE SCALE GENOMIC DNA]</scope>
    <source>
        <strain evidence="11">E44_bin92</strain>
    </source>
</reference>
<evidence type="ECO:0000256" key="7">
    <source>
        <dbReference type="ARBA" id="ARBA00022989"/>
    </source>
</evidence>
<dbReference type="InterPro" id="IPR001851">
    <property type="entry name" value="ABC_transp_permease"/>
</dbReference>
<feature type="transmembrane region" description="Helical" evidence="10">
    <location>
        <begin position="63"/>
        <end position="96"/>
    </location>
</feature>
<dbReference type="GO" id="GO:0005886">
    <property type="term" value="C:plasma membrane"/>
    <property type="evidence" value="ECO:0007669"/>
    <property type="project" value="UniProtKB-SubCell"/>
</dbReference>
<evidence type="ECO:0000256" key="5">
    <source>
        <dbReference type="ARBA" id="ARBA00022692"/>
    </source>
</evidence>
<keyword evidence="8 10" id="KW-0472">Membrane</keyword>
<dbReference type="GO" id="GO:0005304">
    <property type="term" value="F:L-valine transmembrane transporter activity"/>
    <property type="evidence" value="ECO:0007669"/>
    <property type="project" value="TreeGrafter"/>
</dbReference>
<feature type="transmembrane region" description="Helical" evidence="10">
    <location>
        <begin position="160"/>
        <end position="177"/>
    </location>
</feature>
<evidence type="ECO:0000256" key="1">
    <source>
        <dbReference type="ARBA" id="ARBA00004651"/>
    </source>
</evidence>
<feature type="transmembrane region" description="Helical" evidence="10">
    <location>
        <begin position="209"/>
        <end position="228"/>
    </location>
</feature>
<dbReference type="Pfam" id="PF02653">
    <property type="entry name" value="BPD_transp_2"/>
    <property type="match status" value="1"/>
</dbReference>
<keyword evidence="5 10" id="KW-0812">Transmembrane</keyword>
<sequence>MVWTLAIPELGRKRRRILLIDIAQNAVYGIVSGGILLLASIGFSMVYRIEGFLNISHAELLTVGAYIAVLFNVFLHFNLVLASILAIIITAFIGLLIAKKLFSPMRKFGPLILLITSVGVAFAMHGITEFVAGPNIRTYNVKIPMAIKIGGYPFVSSNEIIIIVIAISSALFLHLVLTRTKLGTAFRAMASNFDLARVKGVDTDRMSTYVWLYASGMAALAGVLLGLVTRVDTDLGWDQILIIMSATILGGLGKIYGVMVGALVIGLAMDLGILVLPSSYRPAIALGIIIVILLVKPSGIFGGEW</sequence>
<evidence type="ECO:0000256" key="2">
    <source>
        <dbReference type="ARBA" id="ARBA00022448"/>
    </source>
</evidence>
<dbReference type="Proteomes" id="UP000320781">
    <property type="component" value="Unassembled WGS sequence"/>
</dbReference>
<dbReference type="EMBL" id="SOKU01000158">
    <property type="protein sequence ID" value="TES85879.1"/>
    <property type="molecule type" value="Genomic_DNA"/>
</dbReference>
<dbReference type="GO" id="GO:0015192">
    <property type="term" value="F:L-phenylalanine transmembrane transporter activity"/>
    <property type="evidence" value="ECO:0007669"/>
    <property type="project" value="TreeGrafter"/>
</dbReference>
<dbReference type="GO" id="GO:0015188">
    <property type="term" value="F:L-isoleucine transmembrane transporter activity"/>
    <property type="evidence" value="ECO:0007669"/>
    <property type="project" value="TreeGrafter"/>
</dbReference>
<feature type="transmembrane region" description="Helical" evidence="10">
    <location>
        <begin position="108"/>
        <end position="127"/>
    </location>
</feature>
<feature type="transmembrane region" description="Helical" evidence="10">
    <location>
        <begin position="22"/>
        <end position="43"/>
    </location>
</feature>
<keyword evidence="7 10" id="KW-1133">Transmembrane helix</keyword>
<dbReference type="GO" id="GO:1903806">
    <property type="term" value="P:L-isoleucine import across plasma membrane"/>
    <property type="evidence" value="ECO:0007669"/>
    <property type="project" value="TreeGrafter"/>
</dbReference>
<keyword evidence="3" id="KW-1003">Cell membrane</keyword>
<evidence type="ECO:0000256" key="10">
    <source>
        <dbReference type="SAM" id="Phobius"/>
    </source>
</evidence>